<dbReference type="KEGG" id="fno:Fnod_0114"/>
<organism evidence="1 2">
    <name type="scientific">Fervidobacterium nodosum (strain ATCC 35602 / DSM 5306 / Rt17-B1)</name>
    <dbReference type="NCBI Taxonomy" id="381764"/>
    <lineage>
        <taxon>Bacteria</taxon>
        <taxon>Thermotogati</taxon>
        <taxon>Thermotogota</taxon>
        <taxon>Thermotogae</taxon>
        <taxon>Thermotogales</taxon>
        <taxon>Fervidobacteriaceae</taxon>
        <taxon>Fervidobacterium</taxon>
    </lineage>
</organism>
<keyword evidence="2" id="KW-1185">Reference proteome</keyword>
<evidence type="ECO:0000313" key="1">
    <source>
        <dbReference type="EMBL" id="ABS59981.1"/>
    </source>
</evidence>
<dbReference type="STRING" id="381764.Fnod_0114"/>
<name>A7HJ98_FERNB</name>
<dbReference type="AlphaFoldDB" id="A7HJ98"/>
<accession>A7HJ98</accession>
<reference evidence="1 2" key="2">
    <citation type="journal article" date="2009" name="Proc. Natl. Acad. Sci. U.S.A.">
        <title>On the chimeric nature, thermophilic origin, and phylogenetic placement of the Thermotogales.</title>
        <authorList>
            <person name="Zhaxybayeva O."/>
            <person name="Swithers K.S."/>
            <person name="Lapierre P."/>
            <person name="Fournier G.P."/>
            <person name="Bickhart D.M."/>
            <person name="DeBoy R.T."/>
            <person name="Nelson K.E."/>
            <person name="Nesbo C.L."/>
            <person name="Doolittle W.F."/>
            <person name="Gogarten J.P."/>
            <person name="Noll K.M."/>
        </authorList>
    </citation>
    <scope>NUCLEOTIDE SEQUENCE [LARGE SCALE GENOMIC DNA]</scope>
    <source>
        <strain evidence="2">ATCC 35602 / DSM 5306 / Rt17-B1</strain>
    </source>
</reference>
<reference evidence="1 2" key="1">
    <citation type="submission" date="2007-07" db="EMBL/GenBank/DDBJ databases">
        <title>Complete sequence of Fervidobacterium nodosum Rt17-B1.</title>
        <authorList>
            <consortium name="US DOE Joint Genome Institute"/>
            <person name="Copeland A."/>
            <person name="Lucas S."/>
            <person name="Lapidus A."/>
            <person name="Barry K."/>
            <person name="Glavina del Rio T."/>
            <person name="Dalin E."/>
            <person name="Tice H."/>
            <person name="Pitluck S."/>
            <person name="Saunders E."/>
            <person name="Brettin T."/>
            <person name="Bruce D."/>
            <person name="Detter J.C."/>
            <person name="Han C."/>
            <person name="Schmutz J."/>
            <person name="Larimer F."/>
            <person name="Land M."/>
            <person name="Hauser L."/>
            <person name="Kyrpides N."/>
            <person name="Mikhailova N."/>
            <person name="Nelson K."/>
            <person name="Gogarten J.P."/>
            <person name="Noll K."/>
            <person name="Richardson P."/>
        </authorList>
    </citation>
    <scope>NUCLEOTIDE SEQUENCE [LARGE SCALE GENOMIC DNA]</scope>
    <source>
        <strain evidence="2">ATCC 35602 / DSM 5306 / Rt17-B1</strain>
    </source>
</reference>
<dbReference type="eggNOG" id="COG4254">
    <property type="taxonomic scope" value="Bacteria"/>
</dbReference>
<sequence>MRKVIYFLVLVLFSSLVFSEFYLNVSTVKIGQDNYMVYEFGPEFTVGPLTLGVTLTTYATDLTTGKFFFGAPGISSSTNIIDGLNITALGLDLGTFWFRYGNMKPITYGMGFVFSGYYLPSVRTLDAGIRIESLKLSAHIPYEIKQLTNFTFGQSDTLYTANASMKLALFDLSVFGGMETVESNATPVQYIAGGALTLPMLGFSVGVEADTQIWKDGTTSYGAFGGIFGDFGIFQLVAGPYYASNGFAPWLLGRRYPALRGSDSFGPENYQQQIGYIAKAGLILEQYGKVLVGLKGDFEGKMTFSGEGVVNIPPLGGTNGLVLYGYLYDDTPFENGNLFDSNTDAHLTLAYPVFSNLYAGIKYIWNGSEFVQTAFVGGSVNF</sequence>
<dbReference type="HOGENOM" id="CLU_701946_0_0_0"/>
<proteinExistence type="predicted"/>
<dbReference type="Proteomes" id="UP000002415">
    <property type="component" value="Chromosome"/>
</dbReference>
<evidence type="ECO:0000313" key="2">
    <source>
        <dbReference type="Proteomes" id="UP000002415"/>
    </source>
</evidence>
<gene>
    <name evidence="1" type="ordered locus">Fnod_0114</name>
</gene>
<protein>
    <submittedName>
        <fullName evidence="1">Uncharacterized protein</fullName>
    </submittedName>
</protein>
<dbReference type="RefSeq" id="WP_011993304.1">
    <property type="nucleotide sequence ID" value="NC_009718.1"/>
</dbReference>
<dbReference type="EMBL" id="CP000771">
    <property type="protein sequence ID" value="ABS59981.1"/>
    <property type="molecule type" value="Genomic_DNA"/>
</dbReference>